<dbReference type="Proteomes" id="UP000274131">
    <property type="component" value="Unassembled WGS sequence"/>
</dbReference>
<evidence type="ECO:0000256" key="9">
    <source>
        <dbReference type="ARBA" id="ARBA00023002"/>
    </source>
</evidence>
<dbReference type="OrthoDB" id="437331at2759"/>
<dbReference type="SUPFAM" id="SSF54862">
    <property type="entry name" value="4Fe-4S ferredoxins"/>
    <property type="match status" value="1"/>
</dbReference>
<evidence type="ECO:0000313" key="19">
    <source>
        <dbReference type="Proteomes" id="UP000274131"/>
    </source>
</evidence>
<dbReference type="EMBL" id="UXUI01007788">
    <property type="protein sequence ID" value="VDD89431.1"/>
    <property type="molecule type" value="Genomic_DNA"/>
</dbReference>
<dbReference type="EC" id="1.5.5.1" evidence="14"/>
<evidence type="ECO:0000259" key="16">
    <source>
        <dbReference type="Pfam" id="PF05187"/>
    </source>
</evidence>
<evidence type="ECO:0000256" key="14">
    <source>
        <dbReference type="RuleBase" id="RU366068"/>
    </source>
</evidence>
<evidence type="ECO:0000313" key="20">
    <source>
        <dbReference type="WBParaSite" id="EVEC_0000447401-mRNA-1"/>
    </source>
</evidence>
<feature type="domain" description="FAD dependent oxidoreductase" evidence="15">
    <location>
        <begin position="52"/>
        <end position="97"/>
    </location>
</feature>
<reference evidence="18 19" key="2">
    <citation type="submission" date="2018-10" db="EMBL/GenBank/DDBJ databases">
        <authorList>
            <consortium name="Pathogen Informatics"/>
        </authorList>
    </citation>
    <scope>NUCLEOTIDE SEQUENCE [LARGE SCALE GENOMIC DNA]</scope>
</reference>
<evidence type="ECO:0000256" key="1">
    <source>
        <dbReference type="ARBA" id="ARBA00001974"/>
    </source>
</evidence>
<comment type="cofactor">
    <cofactor evidence="14">
        <name>[4Fe-4S] cluster</name>
        <dbReference type="ChEBI" id="CHEBI:49883"/>
    </cofactor>
    <text evidence="14">Binds 1 [4Fe-4S] cluster.</text>
</comment>
<dbReference type="Pfam" id="PF05187">
    <property type="entry name" value="Fer4_ETF_QO"/>
    <property type="match status" value="1"/>
</dbReference>
<dbReference type="Gene3D" id="3.30.9.90">
    <property type="match status" value="1"/>
</dbReference>
<evidence type="ECO:0000256" key="13">
    <source>
        <dbReference type="ARBA" id="ARBA00052682"/>
    </source>
</evidence>
<dbReference type="InterPro" id="IPR006076">
    <property type="entry name" value="FAD-dep_OxRdtase"/>
</dbReference>
<keyword evidence="19" id="KW-1185">Reference proteome</keyword>
<evidence type="ECO:0000256" key="11">
    <source>
        <dbReference type="ARBA" id="ARBA00023014"/>
    </source>
</evidence>
<comment type="function">
    <text evidence="2 14">Accepts electrons from ETF and reduces ubiquinone.</text>
</comment>
<evidence type="ECO:0000259" key="17">
    <source>
        <dbReference type="Pfam" id="PF21162"/>
    </source>
</evidence>
<keyword evidence="6 14" id="KW-0479">Metal-binding</keyword>
<proteinExistence type="predicted"/>
<gene>
    <name evidence="18" type="ORF">EVEC_LOCUS4182</name>
</gene>
<keyword evidence="12 14" id="KW-0830">Ubiquinone</keyword>
<keyword evidence="7 14" id="KW-0274">FAD</keyword>
<accession>A0A0N4V359</accession>
<keyword evidence="4" id="KW-0004">4Fe-4S</keyword>
<keyword evidence="3 14" id="KW-0813">Transport</keyword>
<comment type="catalytic activity">
    <reaction evidence="13 14">
        <text>a ubiquinone + reduced [electron-transfer flavoprotein] = a ubiquinol + oxidized [electron-transfer flavoprotein] + H(+)</text>
        <dbReference type="Rhea" id="RHEA:24052"/>
        <dbReference type="Rhea" id="RHEA-COMP:9565"/>
        <dbReference type="Rhea" id="RHEA-COMP:9566"/>
        <dbReference type="Rhea" id="RHEA-COMP:10685"/>
        <dbReference type="Rhea" id="RHEA-COMP:10686"/>
        <dbReference type="ChEBI" id="CHEBI:15378"/>
        <dbReference type="ChEBI" id="CHEBI:16389"/>
        <dbReference type="ChEBI" id="CHEBI:17976"/>
        <dbReference type="ChEBI" id="CHEBI:57692"/>
        <dbReference type="ChEBI" id="CHEBI:58307"/>
        <dbReference type="EC" id="1.5.5.1"/>
    </reaction>
</comment>
<keyword evidence="8 14" id="KW-0249">Electron transport</keyword>
<evidence type="ECO:0000256" key="8">
    <source>
        <dbReference type="ARBA" id="ARBA00022982"/>
    </source>
</evidence>
<dbReference type="InterPro" id="IPR036188">
    <property type="entry name" value="FAD/NAD-bd_sf"/>
</dbReference>
<dbReference type="InterPro" id="IPR049398">
    <property type="entry name" value="ETF-QO/FixC_UQ-bd"/>
</dbReference>
<dbReference type="GO" id="GO:0046872">
    <property type="term" value="F:metal ion binding"/>
    <property type="evidence" value="ECO:0007669"/>
    <property type="project" value="UniProtKB-KW"/>
</dbReference>
<dbReference type="SUPFAM" id="SSF51905">
    <property type="entry name" value="FAD/NAD(P)-binding domain"/>
    <property type="match status" value="1"/>
</dbReference>
<dbReference type="SUPFAM" id="SSF54373">
    <property type="entry name" value="FAD-linked reductases, C-terminal domain"/>
    <property type="match status" value="1"/>
</dbReference>
<comment type="cofactor">
    <cofactor evidence="1 14">
        <name>FAD</name>
        <dbReference type="ChEBI" id="CHEBI:57692"/>
    </cofactor>
</comment>
<dbReference type="GO" id="GO:0051539">
    <property type="term" value="F:4 iron, 4 sulfur cluster binding"/>
    <property type="evidence" value="ECO:0007669"/>
    <property type="project" value="UniProtKB-UniRule"/>
</dbReference>
<dbReference type="PANTHER" id="PTHR10617">
    <property type="entry name" value="ELECTRON TRANSFER FLAVOPROTEIN-UBIQUINONE OXIDOREDUCTASE"/>
    <property type="match status" value="1"/>
</dbReference>
<dbReference type="FunFam" id="3.30.70.20:FF:000012">
    <property type="entry name" value="Electron transfer flavoprotein-ubiquinone oxidoreductase, mitochondrial"/>
    <property type="match status" value="1"/>
</dbReference>
<keyword evidence="5 14" id="KW-0285">Flavoprotein</keyword>
<dbReference type="Gene3D" id="3.50.50.60">
    <property type="entry name" value="FAD/NAD(P)-binding domain"/>
    <property type="match status" value="1"/>
</dbReference>
<dbReference type="STRING" id="51028.A0A0N4V359"/>
<evidence type="ECO:0000256" key="2">
    <source>
        <dbReference type="ARBA" id="ARBA00002819"/>
    </source>
</evidence>
<keyword evidence="11 14" id="KW-0411">Iron-sulfur</keyword>
<evidence type="ECO:0000256" key="6">
    <source>
        <dbReference type="ARBA" id="ARBA00022723"/>
    </source>
</evidence>
<evidence type="ECO:0000256" key="10">
    <source>
        <dbReference type="ARBA" id="ARBA00023004"/>
    </source>
</evidence>
<reference evidence="20" key="1">
    <citation type="submission" date="2017-02" db="UniProtKB">
        <authorList>
            <consortium name="WormBaseParasite"/>
        </authorList>
    </citation>
    <scope>IDENTIFICATION</scope>
</reference>
<evidence type="ECO:0000256" key="3">
    <source>
        <dbReference type="ARBA" id="ARBA00022448"/>
    </source>
</evidence>
<keyword evidence="10 14" id="KW-0408">Iron</keyword>
<evidence type="ECO:0000259" key="15">
    <source>
        <dbReference type="Pfam" id="PF01266"/>
    </source>
</evidence>
<name>A0A0N4V359_ENTVE</name>
<feature type="domain" description="ETF-QO/FixX C-terminal" evidence="16">
    <location>
        <begin position="489"/>
        <end position="592"/>
    </location>
</feature>
<organism evidence="20">
    <name type="scientific">Enterobius vermicularis</name>
    <name type="common">Human pinworm</name>
    <dbReference type="NCBI Taxonomy" id="51028"/>
    <lineage>
        <taxon>Eukaryota</taxon>
        <taxon>Metazoa</taxon>
        <taxon>Ecdysozoa</taxon>
        <taxon>Nematoda</taxon>
        <taxon>Chromadorea</taxon>
        <taxon>Rhabditida</taxon>
        <taxon>Spirurina</taxon>
        <taxon>Oxyuridomorpha</taxon>
        <taxon>Oxyuroidea</taxon>
        <taxon>Oxyuridae</taxon>
        <taxon>Enterobius</taxon>
    </lineage>
</organism>
<evidence type="ECO:0000256" key="5">
    <source>
        <dbReference type="ARBA" id="ARBA00022630"/>
    </source>
</evidence>
<dbReference type="InterPro" id="IPR007859">
    <property type="entry name" value="ETF-QO/FixX_C"/>
</dbReference>
<dbReference type="Gene3D" id="3.30.70.20">
    <property type="match status" value="1"/>
</dbReference>
<feature type="domain" description="ETF-QO/FixC ubiquinone-binding" evidence="17">
    <location>
        <begin position="253"/>
        <end position="349"/>
    </location>
</feature>
<evidence type="ECO:0000256" key="7">
    <source>
        <dbReference type="ARBA" id="ARBA00022827"/>
    </source>
</evidence>
<evidence type="ECO:0000256" key="4">
    <source>
        <dbReference type="ARBA" id="ARBA00022485"/>
    </source>
</evidence>
<dbReference type="GO" id="GO:0005743">
    <property type="term" value="C:mitochondrial inner membrane"/>
    <property type="evidence" value="ECO:0007669"/>
    <property type="project" value="TreeGrafter"/>
</dbReference>
<dbReference type="PANTHER" id="PTHR10617:SF107">
    <property type="entry name" value="ELECTRON TRANSFER FLAVOPROTEIN-UBIQUINONE OXIDOREDUCTASE, MITOCHONDRIAL"/>
    <property type="match status" value="1"/>
</dbReference>
<sequence>MRLIIKRLFHTSRQLQFVVNERWTTTHYTQKPRESDPRWKDVDMTRHAEQYDVVVVGGGPAGLSTAIRLQQLAAEQKKEVRVCVLEKGPYIGAHTLSGAVMDPRGLDHLFPDWRNMGAPVVQKVTSETVGICTKNSRFPVPSLPGSPLYNIGYYIVRLGSLTKWLGEKAEEMGVDIYPGYAGQEVLFNSDGSVKGIATNDVGIAKDGSPKETFERGMELHAKCTVFAEGCRGHLSQQVMKKYDLNANRGNMVYAIGLKELWEVDKSVHKPGHVEHTLGYPLNLDGNGGSFLYHLEDKGKNLVSLGYVVALGYRNPYLNPYQIFQLFKQHPSVRKVLESGTRVGYGARAINDGGLQAVPKLTFPGGCLVGCAGGLLDVARLKGVHNAIKSGMLAAESELSILSRPCTITPSNYEDMLRDSWVIKEMKKSRNIKPSFETKLGWLGGMVYTGIFYFTLRGLEPWTLKQKEKDNERTELASKHKPIEYPKPDGKITFDLLSSVAFTGTNHEEDQPSHLTLEDDNIPEEVNWPLYAGPEARFCPAGVYEFVPRSNNAGEMRLQINAQNCIHCKTCDIKDTKQNIKWVAPEGGGGPKYDGM</sequence>
<dbReference type="WBParaSite" id="EVEC_0000447401-mRNA-1">
    <property type="protein sequence ID" value="EVEC_0000447401-mRNA-1"/>
    <property type="gene ID" value="EVEC_0000447401"/>
</dbReference>
<protein>
    <recommendedName>
        <fullName evidence="14">Electron transfer flavoprotein-ubiquinone oxidoreductase</fullName>
        <shortName evidence="14">ETF-QO</shortName>
        <ecNumber evidence="14">1.5.5.1</ecNumber>
    </recommendedName>
</protein>
<evidence type="ECO:0000256" key="12">
    <source>
        <dbReference type="ARBA" id="ARBA00023075"/>
    </source>
</evidence>
<keyword evidence="9 14" id="KW-0560">Oxidoreductase</keyword>
<dbReference type="InterPro" id="IPR040156">
    <property type="entry name" value="ETF-QO"/>
</dbReference>
<evidence type="ECO:0000313" key="18">
    <source>
        <dbReference type="EMBL" id="VDD89431.1"/>
    </source>
</evidence>
<dbReference type="AlphaFoldDB" id="A0A0N4V359"/>
<dbReference type="Pfam" id="PF21162">
    <property type="entry name" value="ETFQO_UQ-bd"/>
    <property type="match status" value="1"/>
</dbReference>
<dbReference type="GO" id="GO:0004174">
    <property type="term" value="F:electron-transferring-flavoprotein dehydrogenase activity"/>
    <property type="evidence" value="ECO:0007669"/>
    <property type="project" value="UniProtKB-UniRule"/>
</dbReference>
<dbReference type="Pfam" id="PF01266">
    <property type="entry name" value="DAO"/>
    <property type="match status" value="1"/>
</dbReference>